<feature type="transmembrane region" description="Helical" evidence="28">
    <location>
        <begin position="350"/>
        <end position="373"/>
    </location>
</feature>
<evidence type="ECO:0000256" key="11">
    <source>
        <dbReference type="ARBA" id="ARBA00022833"/>
    </source>
</evidence>
<evidence type="ECO:0000256" key="28">
    <source>
        <dbReference type="SAM" id="Phobius"/>
    </source>
</evidence>
<evidence type="ECO:0000259" key="29">
    <source>
        <dbReference type="PROSITE" id="PS50076"/>
    </source>
</evidence>
<keyword evidence="16 28" id="KW-0472">Membrane</keyword>
<keyword evidence="14" id="KW-0770">Synapse</keyword>
<dbReference type="FunFam" id="1.10.287.110:FF:000017">
    <property type="entry name" value="dnaJ homolog subfamily C member 5"/>
    <property type="match status" value="1"/>
</dbReference>
<dbReference type="GO" id="GO:0015297">
    <property type="term" value="F:antiporter activity"/>
    <property type="evidence" value="ECO:0007669"/>
    <property type="project" value="UniProtKB-KW"/>
</dbReference>
<keyword evidence="6" id="KW-0813">Transport</keyword>
<evidence type="ECO:0000256" key="16">
    <source>
        <dbReference type="ARBA" id="ARBA00023136"/>
    </source>
</evidence>
<dbReference type="GO" id="GO:0005886">
    <property type="term" value="C:plasma membrane"/>
    <property type="evidence" value="ECO:0007669"/>
    <property type="project" value="TreeGrafter"/>
</dbReference>
<keyword evidence="19" id="KW-0458">Lysosome</keyword>
<dbReference type="SUPFAM" id="SSF46565">
    <property type="entry name" value="Chaperone J-domain"/>
    <property type="match status" value="1"/>
</dbReference>
<evidence type="ECO:0000256" key="13">
    <source>
        <dbReference type="ARBA" id="ARBA00022989"/>
    </source>
</evidence>
<dbReference type="PANTHER" id="PTHR11562">
    <property type="entry name" value="CATION EFFLUX PROTEIN/ ZINC TRANSPORTER"/>
    <property type="match status" value="1"/>
</dbReference>
<evidence type="ECO:0000313" key="31">
    <source>
        <dbReference type="Proteomes" id="UP001274896"/>
    </source>
</evidence>
<evidence type="ECO:0000256" key="27">
    <source>
        <dbReference type="ARBA" id="ARBA00048349"/>
    </source>
</evidence>
<dbReference type="GO" id="GO:0005765">
    <property type="term" value="C:lysosomal membrane"/>
    <property type="evidence" value="ECO:0007669"/>
    <property type="project" value="UniProtKB-SubCell"/>
</dbReference>
<keyword evidence="9 28" id="KW-0812">Transmembrane</keyword>
<evidence type="ECO:0000256" key="19">
    <source>
        <dbReference type="ARBA" id="ARBA00023228"/>
    </source>
</evidence>
<dbReference type="GO" id="GO:0005385">
    <property type="term" value="F:zinc ion transmembrane transporter activity"/>
    <property type="evidence" value="ECO:0007669"/>
    <property type="project" value="TreeGrafter"/>
</dbReference>
<dbReference type="CDD" id="cd06257">
    <property type="entry name" value="DnaJ"/>
    <property type="match status" value="1"/>
</dbReference>
<organism evidence="30 31">
    <name type="scientific">Hemibagrus guttatus</name>
    <dbReference type="NCBI Taxonomy" id="175788"/>
    <lineage>
        <taxon>Eukaryota</taxon>
        <taxon>Metazoa</taxon>
        <taxon>Chordata</taxon>
        <taxon>Craniata</taxon>
        <taxon>Vertebrata</taxon>
        <taxon>Euteleostomi</taxon>
        <taxon>Actinopterygii</taxon>
        <taxon>Neopterygii</taxon>
        <taxon>Teleostei</taxon>
        <taxon>Ostariophysi</taxon>
        <taxon>Siluriformes</taxon>
        <taxon>Bagridae</taxon>
        <taxon>Hemibagrus</taxon>
    </lineage>
</organism>
<dbReference type="PRINTS" id="PR00625">
    <property type="entry name" value="JDOMAIN"/>
</dbReference>
<feature type="transmembrane region" description="Helical" evidence="28">
    <location>
        <begin position="256"/>
        <end position="275"/>
    </location>
</feature>
<keyword evidence="8" id="KW-0771">Synaptosome</keyword>
<evidence type="ECO:0000256" key="14">
    <source>
        <dbReference type="ARBA" id="ARBA00023018"/>
    </source>
</evidence>
<evidence type="ECO:0000256" key="10">
    <source>
        <dbReference type="ARBA" id="ARBA00022753"/>
    </source>
</evidence>
<evidence type="ECO:0000256" key="22">
    <source>
        <dbReference type="ARBA" id="ARBA00034102"/>
    </source>
</evidence>
<comment type="function">
    <text evidence="23">Probable proton-coupled zinc ion antiporter mediating the import of zinc from cytoplasm into synaptic vesicles and participating to cellular zinc ion homeostasis in the brain.</text>
</comment>
<keyword evidence="13 28" id="KW-1133">Transmembrane helix</keyword>
<dbReference type="Pfam" id="PF00226">
    <property type="entry name" value="DnaJ"/>
    <property type="match status" value="1"/>
</dbReference>
<dbReference type="PANTHER" id="PTHR11562:SF30">
    <property type="entry name" value="PROTON-COUPLED ZINC ANTIPORTER SLC30A3-RELATED"/>
    <property type="match status" value="1"/>
</dbReference>
<evidence type="ECO:0000256" key="5">
    <source>
        <dbReference type="ARBA" id="ARBA00008873"/>
    </source>
</evidence>
<dbReference type="Gene3D" id="1.10.287.110">
    <property type="entry name" value="DnaJ domain"/>
    <property type="match status" value="1"/>
</dbReference>
<evidence type="ECO:0000256" key="8">
    <source>
        <dbReference type="ARBA" id="ARBA00022599"/>
    </source>
</evidence>
<feature type="transmembrane region" description="Helical" evidence="28">
    <location>
        <begin position="379"/>
        <end position="400"/>
    </location>
</feature>
<keyword evidence="31" id="KW-1185">Reference proteome</keyword>
<keyword evidence="7" id="KW-0050">Antiport</keyword>
<evidence type="ECO:0000256" key="2">
    <source>
        <dbReference type="ARBA" id="ARBA00004155"/>
    </source>
</evidence>
<dbReference type="AlphaFoldDB" id="A0AAE0V5N8"/>
<dbReference type="Pfam" id="PF01545">
    <property type="entry name" value="Cation_efflux"/>
    <property type="match status" value="1"/>
</dbReference>
<keyword evidence="15" id="KW-0406">Ion transport</keyword>
<dbReference type="GO" id="GO:0010043">
    <property type="term" value="P:response to zinc ion"/>
    <property type="evidence" value="ECO:0007669"/>
    <property type="project" value="TreeGrafter"/>
</dbReference>
<evidence type="ECO:0000256" key="1">
    <source>
        <dbReference type="ARBA" id="ARBA00004107"/>
    </source>
</evidence>
<evidence type="ECO:0000256" key="26">
    <source>
        <dbReference type="ARBA" id="ARBA00042216"/>
    </source>
</evidence>
<dbReference type="InterPro" id="IPR058533">
    <property type="entry name" value="Cation_efflux_TM"/>
</dbReference>
<dbReference type="InterPro" id="IPR002524">
    <property type="entry name" value="Cation_efflux"/>
</dbReference>
<evidence type="ECO:0000256" key="20">
    <source>
        <dbReference type="ARBA" id="ARBA00023288"/>
    </source>
</evidence>
<keyword evidence="12" id="KW-0864">Zinc transport</keyword>
<evidence type="ECO:0000256" key="23">
    <source>
        <dbReference type="ARBA" id="ARBA00037129"/>
    </source>
</evidence>
<dbReference type="SUPFAM" id="SSF161111">
    <property type="entry name" value="Cation efflux protein transmembrane domain-like"/>
    <property type="match status" value="1"/>
</dbReference>
<proteinExistence type="inferred from homology"/>
<feature type="transmembrane region" description="Helical" evidence="28">
    <location>
        <begin position="306"/>
        <end position="329"/>
    </location>
</feature>
<dbReference type="GO" id="GO:0043005">
    <property type="term" value="C:neuron projection"/>
    <property type="evidence" value="ECO:0007669"/>
    <property type="project" value="UniProtKB-KW"/>
</dbReference>
<comment type="catalytic activity">
    <reaction evidence="27">
        <text>Zn(2+)(in) + 2 H(+)(out) = Zn(2+)(out) + 2 H(+)(in)</text>
        <dbReference type="Rhea" id="RHEA:72627"/>
        <dbReference type="ChEBI" id="CHEBI:15378"/>
        <dbReference type="ChEBI" id="CHEBI:29105"/>
    </reaction>
</comment>
<keyword evidence="21" id="KW-0968">Cytoplasmic vesicle</keyword>
<dbReference type="InterPro" id="IPR027470">
    <property type="entry name" value="Cation_efflux_CTD"/>
</dbReference>
<protein>
    <recommendedName>
        <fullName evidence="24">Probable proton-coupled zinc antiporter SLC30A3</fullName>
    </recommendedName>
    <alternativeName>
        <fullName evidence="26">Solute carrier family 30 member 3</fullName>
    </alternativeName>
    <alternativeName>
        <fullName evidence="25">Zinc transporter 3</fullName>
    </alternativeName>
</protein>
<keyword evidence="17" id="KW-0564">Palmitate</keyword>
<evidence type="ECO:0000256" key="15">
    <source>
        <dbReference type="ARBA" id="ARBA00023065"/>
    </source>
</evidence>
<keyword evidence="18" id="KW-0143">Chaperone</keyword>
<dbReference type="NCBIfam" id="TIGR01297">
    <property type="entry name" value="CDF"/>
    <property type="match status" value="1"/>
</dbReference>
<dbReference type="InterPro" id="IPR001623">
    <property type="entry name" value="DnaJ_domain"/>
</dbReference>
<dbReference type="InterPro" id="IPR027469">
    <property type="entry name" value="Cation_efflux_TMD_sf"/>
</dbReference>
<keyword evidence="11" id="KW-0862">Zinc</keyword>
<dbReference type="EMBL" id="JAUCMX010000008">
    <property type="protein sequence ID" value="KAK3538347.1"/>
    <property type="molecule type" value="Genomic_DNA"/>
</dbReference>
<feature type="transmembrane region" description="Helical" evidence="28">
    <location>
        <begin position="282"/>
        <end position="300"/>
    </location>
</feature>
<evidence type="ECO:0000256" key="24">
    <source>
        <dbReference type="ARBA" id="ARBA00040652"/>
    </source>
</evidence>
<evidence type="ECO:0000256" key="3">
    <source>
        <dbReference type="ARBA" id="ARBA00004635"/>
    </source>
</evidence>
<reference evidence="30" key="1">
    <citation type="submission" date="2023-06" db="EMBL/GenBank/DDBJ databases">
        <title>Male Hemibagrus guttatus genome.</title>
        <authorList>
            <person name="Bian C."/>
        </authorList>
    </citation>
    <scope>NUCLEOTIDE SEQUENCE</scope>
    <source>
        <strain evidence="30">Male_cb2023</strain>
        <tissue evidence="30">Muscle</tissue>
    </source>
</reference>
<gene>
    <name evidence="30" type="ORF">QTP70_035218</name>
</gene>
<dbReference type="Pfam" id="PF16916">
    <property type="entry name" value="ZT_dimer"/>
    <property type="match status" value="1"/>
</dbReference>
<dbReference type="PROSITE" id="PS00636">
    <property type="entry name" value="DNAJ_1"/>
    <property type="match status" value="1"/>
</dbReference>
<dbReference type="GO" id="GO:0030672">
    <property type="term" value="C:synaptic vesicle membrane"/>
    <property type="evidence" value="ECO:0007669"/>
    <property type="project" value="UniProtKB-SubCell"/>
</dbReference>
<dbReference type="InterPro" id="IPR036869">
    <property type="entry name" value="J_dom_sf"/>
</dbReference>
<dbReference type="InterPro" id="IPR018253">
    <property type="entry name" value="DnaJ_domain_CS"/>
</dbReference>
<evidence type="ECO:0000313" key="30">
    <source>
        <dbReference type="EMBL" id="KAK3538347.1"/>
    </source>
</evidence>
<evidence type="ECO:0000256" key="18">
    <source>
        <dbReference type="ARBA" id="ARBA00023186"/>
    </source>
</evidence>
<evidence type="ECO:0000256" key="4">
    <source>
        <dbReference type="ARBA" id="ARBA00004644"/>
    </source>
</evidence>
<comment type="similarity">
    <text evidence="5">Belongs to the cation diffusion facilitator (CDF) transporter (TC 2.A.4) family. SLC30A subfamily.</text>
</comment>
<name>A0AAE0V5N8_9TELE</name>
<evidence type="ECO:0000256" key="25">
    <source>
        <dbReference type="ARBA" id="ARBA00042040"/>
    </source>
</evidence>
<comment type="subcellular location">
    <subcellularLocation>
        <location evidence="4">Cytoplasmic vesicle</location>
        <location evidence="4">Secretory vesicle</location>
        <location evidence="4">Synaptic vesicle membrane</location>
        <topology evidence="4">Multi-pass membrane protein</topology>
    </subcellularLocation>
    <subcellularLocation>
        <location evidence="1">Late endosome membrane</location>
        <topology evidence="1">Multi-pass membrane protein</topology>
    </subcellularLocation>
    <subcellularLocation>
        <location evidence="2">Lysosome membrane</location>
        <topology evidence="2">Multi-pass membrane protein</topology>
    </subcellularLocation>
    <subcellularLocation>
        <location evidence="3">Membrane</location>
        <topology evidence="3">Lipid-anchor</topology>
    </subcellularLocation>
    <subcellularLocation>
        <location evidence="22">Synapse</location>
        <location evidence="22">Synaptosome</location>
    </subcellularLocation>
</comment>
<evidence type="ECO:0000256" key="17">
    <source>
        <dbReference type="ARBA" id="ARBA00023139"/>
    </source>
</evidence>
<keyword evidence="20" id="KW-0449">Lipoprotein</keyword>
<dbReference type="GO" id="GO:0031902">
    <property type="term" value="C:late endosome membrane"/>
    <property type="evidence" value="ECO:0007669"/>
    <property type="project" value="UniProtKB-SubCell"/>
</dbReference>
<dbReference type="SMART" id="SM00271">
    <property type="entry name" value="DnaJ"/>
    <property type="match status" value="1"/>
</dbReference>
<evidence type="ECO:0000256" key="7">
    <source>
        <dbReference type="ARBA" id="ARBA00022449"/>
    </source>
</evidence>
<evidence type="ECO:0000256" key="12">
    <source>
        <dbReference type="ARBA" id="ARBA00022906"/>
    </source>
</evidence>
<dbReference type="PROSITE" id="PS50076">
    <property type="entry name" value="DNAJ_2"/>
    <property type="match status" value="1"/>
</dbReference>
<evidence type="ECO:0000256" key="9">
    <source>
        <dbReference type="ARBA" id="ARBA00022692"/>
    </source>
</evidence>
<keyword evidence="10" id="KW-0967">Endosome</keyword>
<dbReference type="Proteomes" id="UP001274896">
    <property type="component" value="Unassembled WGS sequence"/>
</dbReference>
<evidence type="ECO:0000256" key="6">
    <source>
        <dbReference type="ARBA" id="ARBA00022448"/>
    </source>
</evidence>
<evidence type="ECO:0000256" key="21">
    <source>
        <dbReference type="ARBA" id="ARBA00023329"/>
    </source>
</evidence>
<comment type="caution">
    <text evidence="30">The sequence shown here is derived from an EMBL/GenBank/DDBJ whole genome shotgun (WGS) entry which is preliminary data.</text>
</comment>
<dbReference type="Gene3D" id="1.20.1510.10">
    <property type="entry name" value="Cation efflux protein transmembrane domain"/>
    <property type="match status" value="1"/>
</dbReference>
<dbReference type="InterPro" id="IPR050681">
    <property type="entry name" value="CDF/SLC30A"/>
</dbReference>
<accession>A0AAE0V5N8</accession>
<sequence length="484" mass="54605">MMTDPNKPGRKLSTSGESLYKILALQKGASTEDIKKAYRKLALRYHPDKNPDNPEAAEKFKELNNANSILNDETKRQIYDEYGSMGLYVADQFGEDSVKYYFLMSKCWFKALFFCTMLFTCCCCFCCCCFCCGKCGSKEEEEEYFYVDPEQLEAQMFEEQNKGNPTVIIGQPVPSAAPEASQVWFREKDSMVDLVKAQFTRQENTQYSLLLGPSDELKDDHLSTEFEDEHWMPFHCHSSRAACSQNHEKLVAQRKLLITCMICLVFMIGELIEILGGLFSVLSIWVVTAVLLFIAIQRIISNDYEINSNVMLTTSGCAVVVNILMAFILHQSPGSHGHSHDHSNTSVRAAFIHVLGDLLQSLGVLLAATIIYFWPVWKIADPICTFLFSILVLATTSTILKDIFRVLMEGTPPGIDYDSVKDSLLSVRGVKATHSLHIWALTMSQHQMSVHALIELVSCGVLGSQMNFNKFLQIHYLLLHAIQK</sequence>
<feature type="domain" description="J" evidence="29">
    <location>
        <begin position="18"/>
        <end position="83"/>
    </location>
</feature>